<dbReference type="SUPFAM" id="SSF52200">
    <property type="entry name" value="Toll/Interleukin receptor TIR domain"/>
    <property type="match status" value="1"/>
</dbReference>
<evidence type="ECO:0000313" key="6">
    <source>
        <dbReference type="EMBL" id="KAJ4972288.1"/>
    </source>
</evidence>
<dbReference type="FunFam" id="3.40.50.10140:FF:000007">
    <property type="entry name" value="Disease resistance protein (TIR-NBS-LRR class)"/>
    <property type="match status" value="1"/>
</dbReference>
<dbReference type="Gene3D" id="3.40.50.10140">
    <property type="entry name" value="Toll/interleukin-1 receptor homology (TIR) domain"/>
    <property type="match status" value="1"/>
</dbReference>
<dbReference type="PROSITE" id="PS50104">
    <property type="entry name" value="TIR"/>
    <property type="match status" value="1"/>
</dbReference>
<dbReference type="SUPFAM" id="SSF52540">
    <property type="entry name" value="P-loop containing nucleoside triphosphate hydrolases"/>
    <property type="match status" value="1"/>
</dbReference>
<keyword evidence="1" id="KW-0433">Leucine-rich repeat</keyword>
<dbReference type="InterPro" id="IPR000157">
    <property type="entry name" value="TIR_dom"/>
</dbReference>
<keyword evidence="7" id="KW-1185">Reference proteome</keyword>
<evidence type="ECO:0000259" key="5">
    <source>
        <dbReference type="PROSITE" id="PS50104"/>
    </source>
</evidence>
<dbReference type="InterPro" id="IPR027417">
    <property type="entry name" value="P-loop_NTPase"/>
</dbReference>
<dbReference type="InterPro" id="IPR044974">
    <property type="entry name" value="Disease_R_plants"/>
</dbReference>
<dbReference type="SMART" id="SM00364">
    <property type="entry name" value="LRR_BAC"/>
    <property type="match status" value="3"/>
</dbReference>
<dbReference type="InterPro" id="IPR026906">
    <property type="entry name" value="LRR_5"/>
</dbReference>
<dbReference type="InterPro" id="IPR003591">
    <property type="entry name" value="Leu-rich_rpt_typical-subtyp"/>
</dbReference>
<evidence type="ECO:0000256" key="1">
    <source>
        <dbReference type="ARBA" id="ARBA00022614"/>
    </source>
</evidence>
<dbReference type="SMART" id="SM00255">
    <property type="entry name" value="TIR"/>
    <property type="match status" value="1"/>
</dbReference>
<dbReference type="InterPro" id="IPR035897">
    <property type="entry name" value="Toll_tir_struct_dom_sf"/>
</dbReference>
<dbReference type="InterPro" id="IPR055414">
    <property type="entry name" value="LRR_R13L4/SHOC2-like"/>
</dbReference>
<dbReference type="InterPro" id="IPR001611">
    <property type="entry name" value="Leu-rich_rpt"/>
</dbReference>
<evidence type="ECO:0000313" key="7">
    <source>
        <dbReference type="Proteomes" id="UP001141806"/>
    </source>
</evidence>
<dbReference type="Gene3D" id="3.40.50.300">
    <property type="entry name" value="P-loop containing nucleotide triphosphate hydrolases"/>
    <property type="match status" value="1"/>
</dbReference>
<keyword evidence="2" id="KW-0677">Repeat</keyword>
<dbReference type="Pfam" id="PF23282">
    <property type="entry name" value="WHD_ROQ1"/>
    <property type="match status" value="1"/>
</dbReference>
<name>A0A9Q0KKE2_9MAGN</name>
<dbReference type="Gene3D" id="3.40.1170.20">
    <property type="entry name" value="tRNA intron endonuclease, N-terminal domain"/>
    <property type="match status" value="1"/>
</dbReference>
<dbReference type="InterPro" id="IPR058192">
    <property type="entry name" value="WHD_ROQ1-like"/>
</dbReference>
<dbReference type="InterPro" id="IPR032675">
    <property type="entry name" value="LRR_dom_sf"/>
</dbReference>
<feature type="domain" description="TIR" evidence="5">
    <location>
        <begin position="36"/>
        <end position="205"/>
    </location>
</feature>
<dbReference type="Pfam" id="PF13306">
    <property type="entry name" value="LRR_5"/>
    <property type="match status" value="1"/>
</dbReference>
<dbReference type="Gene3D" id="1.10.8.430">
    <property type="entry name" value="Helical domain of apoptotic protease-activating factors"/>
    <property type="match status" value="1"/>
</dbReference>
<dbReference type="EMBL" id="JAMYWD010000005">
    <property type="protein sequence ID" value="KAJ4972288.1"/>
    <property type="molecule type" value="Genomic_DNA"/>
</dbReference>
<keyword evidence="4" id="KW-0520">NAD</keyword>
<dbReference type="GO" id="GO:0043531">
    <property type="term" value="F:ADP binding"/>
    <property type="evidence" value="ECO:0007669"/>
    <property type="project" value="InterPro"/>
</dbReference>
<dbReference type="SMART" id="SM00369">
    <property type="entry name" value="LRR_TYP"/>
    <property type="match status" value="5"/>
</dbReference>
<dbReference type="PROSITE" id="PS51450">
    <property type="entry name" value="LRR"/>
    <property type="match status" value="2"/>
</dbReference>
<comment type="caution">
    <text evidence="6">The sequence shown here is derived from an EMBL/GenBank/DDBJ whole genome shotgun (WGS) entry which is preliminary data.</text>
</comment>
<dbReference type="Pfam" id="PF23598">
    <property type="entry name" value="LRR_14"/>
    <property type="match status" value="1"/>
</dbReference>
<dbReference type="PRINTS" id="PR00364">
    <property type="entry name" value="DISEASERSIST"/>
</dbReference>
<dbReference type="Gene3D" id="3.80.10.10">
    <property type="entry name" value="Ribonuclease Inhibitor"/>
    <property type="match status" value="4"/>
</dbReference>
<dbReference type="GO" id="GO:0051707">
    <property type="term" value="P:response to other organism"/>
    <property type="evidence" value="ECO:0007669"/>
    <property type="project" value="UniProtKB-ARBA"/>
</dbReference>
<accession>A0A9Q0KKE2</accession>
<evidence type="ECO:0000256" key="4">
    <source>
        <dbReference type="ARBA" id="ARBA00023027"/>
    </source>
</evidence>
<evidence type="ECO:0000256" key="3">
    <source>
        <dbReference type="ARBA" id="ARBA00022821"/>
    </source>
</evidence>
<reference evidence="6" key="1">
    <citation type="journal article" date="2023" name="Plant J.">
        <title>The genome of the king protea, Protea cynaroides.</title>
        <authorList>
            <person name="Chang J."/>
            <person name="Duong T.A."/>
            <person name="Schoeman C."/>
            <person name="Ma X."/>
            <person name="Roodt D."/>
            <person name="Barker N."/>
            <person name="Li Z."/>
            <person name="Van de Peer Y."/>
            <person name="Mizrachi E."/>
        </authorList>
    </citation>
    <scope>NUCLEOTIDE SEQUENCE</scope>
    <source>
        <tissue evidence="6">Young leaves</tissue>
    </source>
</reference>
<gene>
    <name evidence="6" type="ORF">NE237_005387</name>
</gene>
<dbReference type="PANTHER" id="PTHR11017">
    <property type="entry name" value="LEUCINE-RICH REPEAT-CONTAINING PROTEIN"/>
    <property type="match status" value="1"/>
</dbReference>
<dbReference type="SUPFAM" id="SSF52058">
    <property type="entry name" value="L domain-like"/>
    <property type="match status" value="3"/>
</dbReference>
<proteinExistence type="predicted"/>
<dbReference type="InterPro" id="IPR042197">
    <property type="entry name" value="Apaf_helical"/>
</dbReference>
<dbReference type="OrthoDB" id="6078042at2759"/>
<organism evidence="6 7">
    <name type="scientific">Protea cynaroides</name>
    <dbReference type="NCBI Taxonomy" id="273540"/>
    <lineage>
        <taxon>Eukaryota</taxon>
        <taxon>Viridiplantae</taxon>
        <taxon>Streptophyta</taxon>
        <taxon>Embryophyta</taxon>
        <taxon>Tracheophyta</taxon>
        <taxon>Spermatophyta</taxon>
        <taxon>Magnoliopsida</taxon>
        <taxon>Proteales</taxon>
        <taxon>Proteaceae</taxon>
        <taxon>Protea</taxon>
    </lineage>
</organism>
<dbReference type="PANTHER" id="PTHR11017:SF570">
    <property type="entry name" value="DISEASE RESISTANCE PROTEIN (TIR-NBS CLASS)-RELATED"/>
    <property type="match status" value="1"/>
</dbReference>
<sequence length="1310" mass="147514">MPTFLLAATEKVSYSASSATQGCDSSSSSSFPSSGRDYEVFLSFRGEDTCTNFTHLLYNALLDFGIHTFKDSGGLQIGEKIDPALLSAIHGSKIAIPVFTENYASSIWCLREIAEIAKCMKQKEERKISVMPVFYHVKPSDVQYQIGSYMKPFRNHQKKYGQETEGWKKALKEVGDLKGWDLEKIADGHEGKLIKLIIKAVLSKLRKSRKSGNQLVGNNSHVAGIHGLGGISKTTIARCVYNTVYHRFDGRSFIADARETLQMKGPIHLQSQLIGNILNLENPNVAGVDQGIQGIQMIRQRLSDKRVLFVFDDVHFDLNAIIGNHDWFGFGSKIIITTRNKHILDVFGVDGTYEPNPMDSNQALQLFSKHAFKRDRLPEHFLHLSEEAVKTIGRLPLALEIIGSSLFCTKESAWKDMVKKLKNIPNEEVQKKLKMSYEELDHVEREFFLDIACFFVGKDNNIVCYIWDGHLFPETGVEVLLRKSLVKIDENNELRMLDQLRDLGREVVYEENLKKPAKRCRLWSEQEGFSMLNAQTGTRKVEGPCSNMQYRHRLINGLVAVTNIRLLKLDYAVVVSRNLVHSFSELRWLSLRGWHNTSVIPTNPRKLAILDLSCSNIRESWLGWNYIKIAETLKVLDLKYSVELSQTPDLSANLQLEVLLLQGCVNLNVIDASIGHLKRLVMLNMERCRRLKYLPTNICKLTSLERLNIGFTGIRKLPENLDSLEALKELLIDGTSIEQLPNSIGNLTNLKNLSAGGCKIQEGGVPDVIGRLSSLESLSLNGNQIRSLPETVSSISLLQKLSLAGCTELQSLPELPSSLKFLDASGCAIKSLPSLLNLTNLEELWLDNCEDLVEIPTTISALSRLESLGLTSCRTLQYIPQLPSSLRSMTASGCENVTKISSFSDMRNLVTLCLDKCLAKIERLEGLDILPKLEIRNCGLLRKLPKLQGLKILMSIQIECCDELSEIEGLEGLDSLERLDIRRCESLTKIQLPKKLRILNIDICEQLSEIQGLEDLESLEEITIRYSPSVLPRVSTWKKLIYLDLCRCDFMESLPDLLNLNKLKNVRIQKCGKLMQVPSVDRLKSLEVLKVFKCKLMEILPDLSNLTKLRELCIEYCEKLIEIQGADSLEILEVLRIDGCISIETLPCLSKLKKLRILSAVNCQKLTEIQGAEELQSLRLLNINDCISIETLPCLSKLKKLRILSAVNCGKLTEIQGASELESLRQLNINKCISIETLPCLSNLKKLRKLSAVECRKLTEIQGIDRLESLELLNVRGCLSMKLQDPSRLRKLMTFVDPNSDDSGYDVPSD</sequence>
<keyword evidence="3" id="KW-0611">Plant defense</keyword>
<protein>
    <recommendedName>
        <fullName evidence="5">TIR domain-containing protein</fullName>
    </recommendedName>
</protein>
<dbReference type="Pfam" id="PF01582">
    <property type="entry name" value="TIR"/>
    <property type="match status" value="1"/>
</dbReference>
<dbReference type="GO" id="GO:0007165">
    <property type="term" value="P:signal transduction"/>
    <property type="evidence" value="ECO:0007669"/>
    <property type="project" value="InterPro"/>
</dbReference>
<evidence type="ECO:0000256" key="2">
    <source>
        <dbReference type="ARBA" id="ARBA00022737"/>
    </source>
</evidence>
<dbReference type="GO" id="GO:0006952">
    <property type="term" value="P:defense response"/>
    <property type="evidence" value="ECO:0007669"/>
    <property type="project" value="UniProtKB-KW"/>
</dbReference>
<dbReference type="Proteomes" id="UP001141806">
    <property type="component" value="Unassembled WGS sequence"/>
</dbReference>